<dbReference type="Proteomes" id="UP000003973">
    <property type="component" value="Unassembled WGS sequence"/>
</dbReference>
<name>C3X371_9BURK</name>
<dbReference type="HOGENOM" id="CLU_516626_0_0_4"/>
<gene>
    <name evidence="1" type="ORF">OFAG_00810</name>
</gene>
<sequence length="527" mass="56668">MALVQANQLEAINCWHGSWKDGTWASKGAPKDESSRTAETRAAAVDSSALQDACYASPAVFRASAQSPASLDDHTAAIYTTTGISHNPARMVDDFSGIHVTYSDIAENVSSNDRLQSIKYIGCARQEMISPLALADALQRYGGIEKAMLTASDVQAALMSAIALQNENLFLSDSNRANAIHRIGAVEQIYAYSRAMFSRMLHASYKAEGNSGAVSTASYRIRAFAEGNGKAKARTGAWLGANAGLLQELAAARDTALLQVRFPVKNTVTLDATDDLKAQIGAISAVLEPVAAIAIPGSVIATLSNVRENMRLVETALAFSHRFADAKEKNEPDTVESVLQTLLAQHTALAKAGEEQVGGALVRNSHDAMAAAGDNIIVTTGVTAGLFEAVVPGTWSTYCYVTAGAQEESVIPLEWQVAASRYAGLLYDILAACDREYGHFRAFPYCMERSDMTGRGAARTRREATLSEQVTLRENRFVLHLTPTTVREVLNAVDFCFVPDRMQPVEGSSAARRIFKVLSDARIFTLS</sequence>
<dbReference type="RefSeq" id="WP_005876802.1">
    <property type="nucleotide sequence ID" value="NZ_CABMNL010000001.1"/>
</dbReference>
<reference evidence="1" key="1">
    <citation type="submission" date="2011-10" db="EMBL/GenBank/DDBJ databases">
        <title>The Genome Sequence of Oxalobacter formigenes HOxBLS.</title>
        <authorList>
            <consortium name="The Broad Institute Genome Sequencing Platform"/>
            <person name="Earl A."/>
            <person name="Ward D."/>
            <person name="Feldgarden M."/>
            <person name="Gevers D."/>
            <person name="Allison M.J."/>
            <person name="Humphrey S."/>
            <person name="Young S.K."/>
            <person name="Zeng Q."/>
            <person name="Gargeya S."/>
            <person name="Fitzgerald M."/>
            <person name="Haas B."/>
            <person name="Abouelleil A."/>
            <person name="Alvarado L."/>
            <person name="Arachchi H.M."/>
            <person name="Berlin A."/>
            <person name="Brown A."/>
            <person name="Chapman S.B."/>
            <person name="Chen Z."/>
            <person name="Dunbar C."/>
            <person name="Freedman E."/>
            <person name="Gearin G."/>
            <person name="Goldberg J."/>
            <person name="Griggs A."/>
            <person name="Gujja S."/>
            <person name="Heiman D."/>
            <person name="Howarth C."/>
            <person name="Larson L."/>
            <person name="Lui A."/>
            <person name="MacDonald P.J.P."/>
            <person name="Montmayeur A."/>
            <person name="Murphy C."/>
            <person name="Neiman D."/>
            <person name="Pearson M."/>
            <person name="Priest M."/>
            <person name="Roberts A."/>
            <person name="Saif S."/>
            <person name="Shea T."/>
            <person name="Shenoy N."/>
            <person name="Sisk P."/>
            <person name="Stolte C."/>
            <person name="Sykes S."/>
            <person name="Wortman J."/>
            <person name="Nusbaum C."/>
            <person name="Birren B."/>
        </authorList>
    </citation>
    <scope>NUCLEOTIDE SEQUENCE [LARGE SCALE GENOMIC DNA]</scope>
    <source>
        <strain evidence="1">HOxBLS</strain>
    </source>
</reference>
<keyword evidence="2" id="KW-1185">Reference proteome</keyword>
<proteinExistence type="predicted"/>
<comment type="caution">
    <text evidence="1">The sequence shown here is derived from an EMBL/GenBank/DDBJ whole genome shotgun (WGS) entry which is preliminary data.</text>
</comment>
<dbReference type="AlphaFoldDB" id="C3X371"/>
<accession>C3X371</accession>
<organism evidence="1 2">
    <name type="scientific">Oxalobacter paraformigenes</name>
    <dbReference type="NCBI Taxonomy" id="556268"/>
    <lineage>
        <taxon>Bacteria</taxon>
        <taxon>Pseudomonadati</taxon>
        <taxon>Pseudomonadota</taxon>
        <taxon>Betaproteobacteria</taxon>
        <taxon>Burkholderiales</taxon>
        <taxon>Oxalobacteraceae</taxon>
        <taxon>Oxalobacter</taxon>
    </lineage>
</organism>
<evidence type="ECO:0000313" key="2">
    <source>
        <dbReference type="Proteomes" id="UP000003973"/>
    </source>
</evidence>
<protein>
    <submittedName>
        <fullName evidence="1">Uncharacterized protein</fullName>
    </submittedName>
</protein>
<evidence type="ECO:0000313" key="1">
    <source>
        <dbReference type="EMBL" id="EEO27657.1"/>
    </source>
</evidence>
<dbReference type="EMBL" id="ACDP02000023">
    <property type="protein sequence ID" value="EEO27657.1"/>
    <property type="molecule type" value="Genomic_DNA"/>
</dbReference>